<gene>
    <name evidence="1" type="ORF">J2W83_003878</name>
</gene>
<name>A0ACC6K766_9PSED</name>
<evidence type="ECO:0000313" key="2">
    <source>
        <dbReference type="Proteomes" id="UP001259587"/>
    </source>
</evidence>
<sequence length="209" mass="22605">MTSTNSLPDNQERNAGIAYGVVASLIASGLVAGGVWLANHQVPDETSLQFTFSESRVNKLSAWYVKIVNNSDVAFDLKLTPPSSSIIRVEYSPKSDGGQRIDSAQVWTGQIAKGHALETLYISEDPNVRLSSAVVQGSVKATYQERNPTTGVIENRDGEVRDAVAFPALRTASIIFWFLLPILAAGFVVMLPRLAKGVRERLKASGKSN</sequence>
<proteinExistence type="predicted"/>
<keyword evidence="2" id="KW-1185">Reference proteome</keyword>
<accession>A0ACC6K766</accession>
<dbReference type="EMBL" id="JAVDTH010000026">
    <property type="protein sequence ID" value="MDR6714257.1"/>
    <property type="molecule type" value="Genomic_DNA"/>
</dbReference>
<reference evidence="1" key="1">
    <citation type="submission" date="2023-07" db="EMBL/GenBank/DDBJ databases">
        <title>Sorghum-associated microbial communities from plants grown in Nebraska, USA.</title>
        <authorList>
            <person name="Schachtman D."/>
        </authorList>
    </citation>
    <scope>NUCLEOTIDE SEQUENCE</scope>
    <source>
        <strain evidence="1">BE56</strain>
    </source>
</reference>
<evidence type="ECO:0000313" key="1">
    <source>
        <dbReference type="EMBL" id="MDR6714257.1"/>
    </source>
</evidence>
<protein>
    <submittedName>
        <fullName evidence="1">Flp pilus assembly pilin Flp</fullName>
    </submittedName>
</protein>
<dbReference type="Proteomes" id="UP001259587">
    <property type="component" value="Unassembled WGS sequence"/>
</dbReference>
<organism evidence="1 2">
    <name type="scientific">Pseudomonas hunanensis</name>
    <dbReference type="NCBI Taxonomy" id="1247546"/>
    <lineage>
        <taxon>Bacteria</taxon>
        <taxon>Pseudomonadati</taxon>
        <taxon>Pseudomonadota</taxon>
        <taxon>Gammaproteobacteria</taxon>
        <taxon>Pseudomonadales</taxon>
        <taxon>Pseudomonadaceae</taxon>
        <taxon>Pseudomonas</taxon>
    </lineage>
</organism>
<comment type="caution">
    <text evidence="1">The sequence shown here is derived from an EMBL/GenBank/DDBJ whole genome shotgun (WGS) entry which is preliminary data.</text>
</comment>